<gene>
    <name evidence="2" type="ORF">NG895_05785</name>
</gene>
<evidence type="ECO:0000313" key="3">
    <source>
        <dbReference type="Proteomes" id="UP001155241"/>
    </source>
</evidence>
<evidence type="ECO:0000313" key="2">
    <source>
        <dbReference type="EMBL" id="MCO6043411.1"/>
    </source>
</evidence>
<evidence type="ECO:0000256" key="1">
    <source>
        <dbReference type="SAM" id="Phobius"/>
    </source>
</evidence>
<dbReference type="AlphaFoldDB" id="A0A9X2FFV2"/>
<name>A0A9X2FFV2_9BACT</name>
<accession>A0A9X2FFV2</accession>
<evidence type="ECO:0008006" key="4">
    <source>
        <dbReference type="Google" id="ProtNLM"/>
    </source>
</evidence>
<feature type="transmembrane region" description="Helical" evidence="1">
    <location>
        <begin position="295"/>
        <end position="314"/>
    </location>
</feature>
<proteinExistence type="predicted"/>
<dbReference type="Gene3D" id="1.10.1330.10">
    <property type="entry name" value="Dockerin domain"/>
    <property type="match status" value="1"/>
</dbReference>
<organism evidence="2 3">
    <name type="scientific">Aeoliella straminimaris</name>
    <dbReference type="NCBI Taxonomy" id="2954799"/>
    <lineage>
        <taxon>Bacteria</taxon>
        <taxon>Pseudomonadati</taxon>
        <taxon>Planctomycetota</taxon>
        <taxon>Planctomycetia</taxon>
        <taxon>Pirellulales</taxon>
        <taxon>Lacipirellulaceae</taxon>
        <taxon>Aeoliella</taxon>
    </lineage>
</organism>
<keyword evidence="1" id="KW-1133">Transmembrane helix</keyword>
<keyword evidence="1" id="KW-0472">Membrane</keyword>
<protein>
    <recommendedName>
        <fullName evidence="4">PEP-CTERM sorting domain-containing protein</fullName>
    </recommendedName>
</protein>
<dbReference type="InterPro" id="IPR036439">
    <property type="entry name" value="Dockerin_dom_sf"/>
</dbReference>
<reference evidence="2" key="1">
    <citation type="submission" date="2022-06" db="EMBL/GenBank/DDBJ databases">
        <title>Aeoliella straminimaris, a novel planctomycete from sediments.</title>
        <authorList>
            <person name="Vitorino I.R."/>
            <person name="Lage O.M."/>
        </authorList>
    </citation>
    <scope>NUCLEOTIDE SEQUENCE</scope>
    <source>
        <strain evidence="2">ICT_H6.2</strain>
    </source>
</reference>
<dbReference type="EMBL" id="JAMXLR010000024">
    <property type="protein sequence ID" value="MCO6043411.1"/>
    <property type="molecule type" value="Genomic_DNA"/>
</dbReference>
<keyword evidence="3" id="KW-1185">Reference proteome</keyword>
<dbReference type="Gene3D" id="3.40.50.1110">
    <property type="entry name" value="SGNH hydrolase"/>
    <property type="match status" value="1"/>
</dbReference>
<dbReference type="RefSeq" id="WP_252851518.1">
    <property type="nucleotide sequence ID" value="NZ_JAMXLR010000024.1"/>
</dbReference>
<dbReference type="SUPFAM" id="SSF63446">
    <property type="entry name" value="Type I dockerin domain"/>
    <property type="match status" value="1"/>
</dbReference>
<sequence>MGNPTIYSIGNSLTWDTQPLNLVNAEWDIFCGVNLDFIYNNPEGYCNVNSIPWTTALANNSYDYVTVQPFAGTTREQDVAIISSWMEMQPNATFVLHPGWVGPSTHVAAYESTNTSTFAPSDAYFDALEQDLQTLHPGMTIKRTRAAEVLHDIALDIEAENSPFTAFSALYRDALHMSYTEGRYLMHNIMRLAVDQPLSLTPDEQASAERQYLNDKLRALAAIEQLPGDFNNDGLVDLTDYVVWRNHLGSDFQLYGNGNEAGDSAGVVDGEDYLLWKQQFSSVAIVPPIAVPEPGAGLLVGVLAVGLAGFLGRYSREKP</sequence>
<keyword evidence="1" id="KW-0812">Transmembrane</keyword>
<dbReference type="InterPro" id="IPR036514">
    <property type="entry name" value="SGNH_hydro_sf"/>
</dbReference>
<comment type="caution">
    <text evidence="2">The sequence shown here is derived from an EMBL/GenBank/DDBJ whole genome shotgun (WGS) entry which is preliminary data.</text>
</comment>
<dbReference type="PROSITE" id="PS00018">
    <property type="entry name" value="EF_HAND_1"/>
    <property type="match status" value="1"/>
</dbReference>
<dbReference type="GO" id="GO:0016788">
    <property type="term" value="F:hydrolase activity, acting on ester bonds"/>
    <property type="evidence" value="ECO:0007669"/>
    <property type="project" value="UniProtKB-ARBA"/>
</dbReference>
<dbReference type="Proteomes" id="UP001155241">
    <property type="component" value="Unassembled WGS sequence"/>
</dbReference>
<dbReference type="GO" id="GO:0000272">
    <property type="term" value="P:polysaccharide catabolic process"/>
    <property type="evidence" value="ECO:0007669"/>
    <property type="project" value="InterPro"/>
</dbReference>
<dbReference type="InterPro" id="IPR018247">
    <property type="entry name" value="EF_Hand_1_Ca_BS"/>
</dbReference>